<evidence type="ECO:0000313" key="7">
    <source>
        <dbReference type="EMBL" id="CAF4179836.1"/>
    </source>
</evidence>
<evidence type="ECO:0000256" key="1">
    <source>
        <dbReference type="SAM" id="MobiDB-lite"/>
    </source>
</evidence>
<feature type="transmembrane region" description="Helical" evidence="2">
    <location>
        <begin position="178"/>
        <end position="201"/>
    </location>
</feature>
<feature type="compositionally biased region" description="Polar residues" evidence="1">
    <location>
        <begin position="422"/>
        <end position="434"/>
    </location>
</feature>
<dbReference type="EMBL" id="CAJNOK010023993">
    <property type="protein sequence ID" value="CAF1370597.1"/>
    <property type="molecule type" value="Genomic_DNA"/>
</dbReference>
<name>A0A813YG03_9BILA</name>
<dbReference type="EMBL" id="CAJOBC010001287">
    <property type="protein sequence ID" value="CAF3669342.1"/>
    <property type="molecule type" value="Genomic_DNA"/>
</dbReference>
<evidence type="ECO:0000256" key="2">
    <source>
        <dbReference type="SAM" id="Phobius"/>
    </source>
</evidence>
<reference evidence="4" key="1">
    <citation type="submission" date="2021-02" db="EMBL/GenBank/DDBJ databases">
        <authorList>
            <person name="Nowell W R."/>
        </authorList>
    </citation>
    <scope>NUCLEOTIDE SEQUENCE</scope>
</reference>
<dbReference type="Proteomes" id="UP000682733">
    <property type="component" value="Unassembled WGS sequence"/>
</dbReference>
<organism evidence="4 8">
    <name type="scientific">Didymodactylos carnosus</name>
    <dbReference type="NCBI Taxonomy" id="1234261"/>
    <lineage>
        <taxon>Eukaryota</taxon>
        <taxon>Metazoa</taxon>
        <taxon>Spiralia</taxon>
        <taxon>Gnathifera</taxon>
        <taxon>Rotifera</taxon>
        <taxon>Eurotatoria</taxon>
        <taxon>Bdelloidea</taxon>
        <taxon>Philodinida</taxon>
        <taxon>Philodinidae</taxon>
        <taxon>Didymodactylos</taxon>
    </lineage>
</organism>
<dbReference type="Proteomes" id="UP000681722">
    <property type="component" value="Unassembled WGS sequence"/>
</dbReference>
<evidence type="ECO:0000256" key="3">
    <source>
        <dbReference type="SAM" id="SignalP"/>
    </source>
</evidence>
<gene>
    <name evidence="4" type="ORF">GPM918_LOCUS7743</name>
    <name evidence="5" type="ORF">OVA965_LOCUS31655</name>
    <name evidence="6" type="ORF">SRO942_LOCUS7743</name>
    <name evidence="7" type="ORF">TMI583_LOCUS32492</name>
</gene>
<evidence type="ECO:0000313" key="5">
    <source>
        <dbReference type="EMBL" id="CAF1370597.1"/>
    </source>
</evidence>
<dbReference type="AlphaFoldDB" id="A0A813YG03"/>
<dbReference type="EMBL" id="CAJOBA010045662">
    <property type="protein sequence ID" value="CAF4179836.1"/>
    <property type="molecule type" value="Genomic_DNA"/>
</dbReference>
<dbReference type="Proteomes" id="UP000663829">
    <property type="component" value="Unassembled WGS sequence"/>
</dbReference>
<keyword evidence="8" id="KW-1185">Reference proteome</keyword>
<evidence type="ECO:0000313" key="6">
    <source>
        <dbReference type="EMBL" id="CAF3669342.1"/>
    </source>
</evidence>
<keyword evidence="2" id="KW-0472">Membrane</keyword>
<evidence type="ECO:0000313" key="8">
    <source>
        <dbReference type="Proteomes" id="UP000663829"/>
    </source>
</evidence>
<accession>A0A813YG03</accession>
<dbReference type="EMBL" id="CAJNOQ010001287">
    <property type="protein sequence ID" value="CAF0883613.1"/>
    <property type="molecule type" value="Genomic_DNA"/>
</dbReference>
<protein>
    <submittedName>
        <fullName evidence="4">Uncharacterized protein</fullName>
    </submittedName>
</protein>
<keyword evidence="3" id="KW-0732">Signal</keyword>
<comment type="caution">
    <text evidence="4">The sequence shown here is derived from an EMBL/GenBank/DDBJ whole genome shotgun (WGS) entry which is preliminary data.</text>
</comment>
<feature type="signal peptide" evidence="3">
    <location>
        <begin position="1"/>
        <end position="23"/>
    </location>
</feature>
<keyword evidence="2" id="KW-1133">Transmembrane helix</keyword>
<sequence length="434" mass="49584">MVSPLLLLLKALIVAFIPIPTRAASIYFLNNSSQHETITTTRSVRLKTDNLEYYLRCSYNMTNIQIITVSYSSLRCTQIYMAHYQYEKPICSSIHKTYCLFYPKPIRLDFVSCPFPSDYVDITYQCSSIQIYLSTVKQKNNQKLSKGSTTRISKTMSVINITQYHDTVEYTNHLSDNIGVFFIGLSIIGVLSLLACCIWLIRYDTKRNNHHRRNDGDYYSERIPLEHTPTTISSPSPLSSLIDNEKHGPIQINDNDTHYNDLTSMQLQQNDHYCEHCLINNNYYPDGRRYSTILDYKTSCYGLELNGIVGNLAQSTGFSSAQVVDDMHNNNNMIMVDNKNIIRIDNEPCTCHNEHQSDYYNTSRSVGPLTTNSVLSLSRQSKSSQNSSTIEMYTPSMHPLSTETTSNENCYSVNNNNNNNNRVLLTTNSFENTS</sequence>
<dbReference type="Proteomes" id="UP000677228">
    <property type="component" value="Unassembled WGS sequence"/>
</dbReference>
<feature type="compositionally biased region" description="Polar residues" evidence="1">
    <location>
        <begin position="399"/>
        <end position="413"/>
    </location>
</feature>
<keyword evidence="2" id="KW-0812">Transmembrane</keyword>
<feature type="region of interest" description="Disordered" evidence="1">
    <location>
        <begin position="395"/>
        <end position="434"/>
    </location>
</feature>
<proteinExistence type="predicted"/>
<evidence type="ECO:0000313" key="4">
    <source>
        <dbReference type="EMBL" id="CAF0883613.1"/>
    </source>
</evidence>
<feature type="chain" id="PRO_5036223560" evidence="3">
    <location>
        <begin position="24"/>
        <end position="434"/>
    </location>
</feature>